<evidence type="ECO:0000256" key="2">
    <source>
        <dbReference type="SAM" id="Phobius"/>
    </source>
</evidence>
<dbReference type="CDD" id="cd00063">
    <property type="entry name" value="FN3"/>
    <property type="match status" value="6"/>
</dbReference>
<evidence type="ECO:0000259" key="3">
    <source>
        <dbReference type="PROSITE" id="PS50853"/>
    </source>
</evidence>
<dbReference type="PROSITE" id="PS50853">
    <property type="entry name" value="FN3"/>
    <property type="match status" value="5"/>
</dbReference>
<dbReference type="PANTHER" id="PTHR46708:SF2">
    <property type="entry name" value="FIBRONECTIN TYPE-III DOMAIN-CONTAINING PROTEIN"/>
    <property type="match status" value="1"/>
</dbReference>
<dbReference type="InterPro" id="IPR050991">
    <property type="entry name" value="ECM_Regulatory_Proteins"/>
</dbReference>
<feature type="domain" description="Fibronectin type-III" evidence="3">
    <location>
        <begin position="525"/>
        <end position="618"/>
    </location>
</feature>
<name>A0A5K3FEF8_MESCO</name>
<sequence length="775" mass="83024">MNLTLSTCQIDKLQCQLKKLKPSFTYTVFLVACFTEEEQMVCSEKSDAQVSSTRPQPPFKVSVEGTSTQSVNIRVRPRSSAGNVARYVAKIEGLEDKTCVAPAEYPYICNIRGLSVATQYTAVVYSHLGEPFSALSSREGTNGSGWTLPEAPKDLTLLPLSTSTVTVTVIPPDDTTGIDRYEVVVKYISEYKNCTIEVSEGSLECKFDGLTAGTNYTFEAMSYLENFVHSAAYLASVWTKPNEPASVTVEPDTSSSVQVVVQPPTEAQGIVSYKASIEGGDGVDQVCEMKDVNKPSCVISGLEPATQYTVRVVSCVDPTNPVVCGEGTTGSGWTRPNKPESVKVESDSTTSVAVTFKAPAVSTGIGRYEVYRDGDESKPACSIASDAQLKCQLTGLEAATEYGVKVRACISDVDPAVCSEDVMQSGWTKPNKPGSAKVNPSSTSSVTVTFEAPADAKGIGRYEAFVDKDLSKSCKTSSLDALSCEIEGLEAGTQYEISATGCIADTDPAVCSEAVAGSGWTKPSQPESVKAEPESTTSVAVTFKAPAVSTGIGLYKVYQDGDDSTPKCSFKPEDELKCSVTGLEAATEYRVKVRACISDVNPAVCSEDVMQSGWTKPNAPKEAGVGTISARSIYVSWSKLEDGYKNVRLFEALARKMVREGTPTDEPKCSVKATAETLGCSIDNLSPGTQYTILTRSCINANLCGDEVLVASITTLQESPNYVLIISLVVVFFVLIIVIILSVVFVKRRKSRSYDVDDDQSDSTSDLETVIDIRE</sequence>
<protein>
    <submittedName>
        <fullName evidence="4">Fibronectin type-III domain-containing protein</fullName>
    </submittedName>
</protein>
<dbReference type="SMART" id="SM00060">
    <property type="entry name" value="FN3"/>
    <property type="match status" value="7"/>
</dbReference>
<evidence type="ECO:0000313" key="4">
    <source>
        <dbReference type="WBParaSite" id="MCU_007501-RA"/>
    </source>
</evidence>
<feature type="domain" description="Fibronectin type-III" evidence="3">
    <location>
        <begin position="151"/>
        <end position="251"/>
    </location>
</feature>
<accession>A0A5K3FEF8</accession>
<dbReference type="InterPro" id="IPR036116">
    <property type="entry name" value="FN3_sf"/>
</dbReference>
<dbReference type="WBParaSite" id="MCU_007501-RA">
    <property type="protein sequence ID" value="MCU_007501-RA"/>
    <property type="gene ID" value="MCU_007501"/>
</dbReference>
<dbReference type="Pfam" id="PF00041">
    <property type="entry name" value="fn3"/>
    <property type="match status" value="2"/>
</dbReference>
<dbReference type="AlphaFoldDB" id="A0A5K3FEF8"/>
<dbReference type="Gene3D" id="2.60.40.10">
    <property type="entry name" value="Immunoglobulins"/>
    <property type="match status" value="6"/>
</dbReference>
<feature type="transmembrane region" description="Helical" evidence="2">
    <location>
        <begin position="722"/>
        <end position="746"/>
    </location>
</feature>
<feature type="domain" description="Fibronectin type-III" evidence="3">
    <location>
        <begin position="619"/>
        <end position="718"/>
    </location>
</feature>
<feature type="domain" description="Fibronectin type-III" evidence="3">
    <location>
        <begin position="432"/>
        <end position="524"/>
    </location>
</feature>
<feature type="domain" description="Fibronectin type-III" evidence="3">
    <location>
        <begin position="338"/>
        <end position="431"/>
    </location>
</feature>
<dbReference type="InterPro" id="IPR013783">
    <property type="entry name" value="Ig-like_fold"/>
</dbReference>
<keyword evidence="2" id="KW-1133">Transmembrane helix</keyword>
<evidence type="ECO:0000256" key="1">
    <source>
        <dbReference type="ARBA" id="ARBA00022737"/>
    </source>
</evidence>
<organism evidence="4">
    <name type="scientific">Mesocestoides corti</name>
    <name type="common">Flatworm</name>
    <dbReference type="NCBI Taxonomy" id="53468"/>
    <lineage>
        <taxon>Eukaryota</taxon>
        <taxon>Metazoa</taxon>
        <taxon>Spiralia</taxon>
        <taxon>Lophotrochozoa</taxon>
        <taxon>Platyhelminthes</taxon>
        <taxon>Cestoda</taxon>
        <taxon>Eucestoda</taxon>
        <taxon>Cyclophyllidea</taxon>
        <taxon>Mesocestoididae</taxon>
        <taxon>Mesocestoides</taxon>
    </lineage>
</organism>
<keyword evidence="1" id="KW-0677">Repeat</keyword>
<dbReference type="InterPro" id="IPR003961">
    <property type="entry name" value="FN3_dom"/>
</dbReference>
<dbReference type="SUPFAM" id="SSF49265">
    <property type="entry name" value="Fibronectin type III"/>
    <property type="match status" value="4"/>
</dbReference>
<reference evidence="4" key="1">
    <citation type="submission" date="2019-11" db="UniProtKB">
        <authorList>
            <consortium name="WormBaseParasite"/>
        </authorList>
    </citation>
    <scope>IDENTIFICATION</scope>
</reference>
<keyword evidence="2" id="KW-0812">Transmembrane</keyword>
<proteinExistence type="predicted"/>
<dbReference type="PANTHER" id="PTHR46708">
    <property type="entry name" value="TENASCIN"/>
    <property type="match status" value="1"/>
</dbReference>
<keyword evidence="2" id="KW-0472">Membrane</keyword>